<dbReference type="PROSITE" id="PS00028">
    <property type="entry name" value="ZINC_FINGER_C2H2_1"/>
    <property type="match status" value="4"/>
</dbReference>
<keyword evidence="13" id="KW-1185">Reference proteome</keyword>
<accession>A0AAV1HL60</accession>
<evidence type="ECO:0000313" key="13">
    <source>
        <dbReference type="Proteomes" id="UP001178508"/>
    </source>
</evidence>
<dbReference type="Proteomes" id="UP001178508">
    <property type="component" value="Chromosome 22"/>
</dbReference>
<comment type="subcellular location">
    <subcellularLocation>
        <location evidence="1">Nucleus</location>
    </subcellularLocation>
</comment>
<dbReference type="InterPro" id="IPR013087">
    <property type="entry name" value="Znf_C2H2_type"/>
</dbReference>
<evidence type="ECO:0000256" key="6">
    <source>
        <dbReference type="ARBA" id="ARBA00023125"/>
    </source>
</evidence>
<evidence type="ECO:0000256" key="10">
    <source>
        <dbReference type="SAM" id="MobiDB-lite"/>
    </source>
</evidence>
<dbReference type="Pfam" id="PF00096">
    <property type="entry name" value="zf-C2H2"/>
    <property type="match status" value="3"/>
</dbReference>
<evidence type="ECO:0000259" key="11">
    <source>
        <dbReference type="PROSITE" id="PS50157"/>
    </source>
</evidence>
<dbReference type="GO" id="GO:0005634">
    <property type="term" value="C:nucleus"/>
    <property type="evidence" value="ECO:0007669"/>
    <property type="project" value="UniProtKB-SubCell"/>
</dbReference>
<keyword evidence="2" id="KW-0479">Metal-binding</keyword>
<feature type="domain" description="C2H2-type" evidence="11">
    <location>
        <begin position="319"/>
        <end position="346"/>
    </location>
</feature>
<dbReference type="SMART" id="SM00355">
    <property type="entry name" value="ZnF_C2H2"/>
    <property type="match status" value="5"/>
</dbReference>
<feature type="domain" description="C2H2-type" evidence="11">
    <location>
        <begin position="293"/>
        <end position="316"/>
    </location>
</feature>
<feature type="compositionally biased region" description="Low complexity" evidence="10">
    <location>
        <begin position="200"/>
        <end position="223"/>
    </location>
</feature>
<dbReference type="GO" id="GO:0008270">
    <property type="term" value="F:zinc ion binding"/>
    <property type="evidence" value="ECO:0007669"/>
    <property type="project" value="UniProtKB-KW"/>
</dbReference>
<gene>
    <name evidence="12" type="ORF">XNOV1_A024058</name>
</gene>
<reference evidence="12" key="1">
    <citation type="submission" date="2023-08" db="EMBL/GenBank/DDBJ databases">
        <authorList>
            <person name="Alioto T."/>
            <person name="Alioto T."/>
            <person name="Gomez Garrido J."/>
        </authorList>
    </citation>
    <scope>NUCLEOTIDE SEQUENCE</scope>
</reference>
<name>A0AAV1HL60_XYRNO</name>
<feature type="domain" description="C2H2-type" evidence="11">
    <location>
        <begin position="347"/>
        <end position="374"/>
    </location>
</feature>
<dbReference type="PANTHER" id="PTHR24388:SF37">
    <property type="entry name" value="ZINC FINGER PROTEIN SNAI1"/>
    <property type="match status" value="1"/>
</dbReference>
<dbReference type="SUPFAM" id="SSF57667">
    <property type="entry name" value="beta-beta-alpha zinc fingers"/>
    <property type="match status" value="2"/>
</dbReference>
<evidence type="ECO:0000256" key="5">
    <source>
        <dbReference type="ARBA" id="ARBA00022833"/>
    </source>
</evidence>
<evidence type="ECO:0000256" key="7">
    <source>
        <dbReference type="ARBA" id="ARBA00023242"/>
    </source>
</evidence>
<evidence type="ECO:0000256" key="8">
    <source>
        <dbReference type="ARBA" id="ARBA00037948"/>
    </source>
</evidence>
<protein>
    <submittedName>
        <fullName evidence="12">Snail family zinc finger 1b</fullName>
    </submittedName>
</protein>
<feature type="region of interest" description="Disordered" evidence="10">
    <location>
        <begin position="200"/>
        <end position="239"/>
    </location>
</feature>
<comment type="similarity">
    <text evidence="8">Belongs to the snail C2H2-type zinc-finger protein family.</text>
</comment>
<dbReference type="Gene3D" id="3.30.160.60">
    <property type="entry name" value="Classic Zinc Finger"/>
    <property type="match status" value="3"/>
</dbReference>
<keyword evidence="6" id="KW-0238">DNA-binding</keyword>
<dbReference type="PROSITE" id="PS50157">
    <property type="entry name" value="ZINC_FINGER_C2H2_2"/>
    <property type="match status" value="5"/>
</dbReference>
<proteinExistence type="inferred from homology"/>
<keyword evidence="5" id="KW-0862">Zinc</keyword>
<dbReference type="InterPro" id="IPR036236">
    <property type="entry name" value="Znf_C2H2_sf"/>
</dbReference>
<organism evidence="12 13">
    <name type="scientific">Xyrichtys novacula</name>
    <name type="common">Pearly razorfish</name>
    <name type="synonym">Hemipteronotus novacula</name>
    <dbReference type="NCBI Taxonomy" id="13765"/>
    <lineage>
        <taxon>Eukaryota</taxon>
        <taxon>Metazoa</taxon>
        <taxon>Chordata</taxon>
        <taxon>Craniata</taxon>
        <taxon>Vertebrata</taxon>
        <taxon>Euteleostomi</taxon>
        <taxon>Actinopterygii</taxon>
        <taxon>Neopterygii</taxon>
        <taxon>Teleostei</taxon>
        <taxon>Neoteleostei</taxon>
        <taxon>Acanthomorphata</taxon>
        <taxon>Eupercaria</taxon>
        <taxon>Labriformes</taxon>
        <taxon>Labridae</taxon>
        <taxon>Xyrichtys</taxon>
    </lineage>
</organism>
<feature type="domain" description="C2H2-type" evidence="11">
    <location>
        <begin position="375"/>
        <end position="393"/>
    </location>
</feature>
<evidence type="ECO:0000256" key="2">
    <source>
        <dbReference type="ARBA" id="ARBA00022723"/>
    </source>
</evidence>
<dbReference type="InterPro" id="IPR050527">
    <property type="entry name" value="Snail/Krueppel_Znf"/>
</dbReference>
<dbReference type="FunFam" id="3.30.160.60:FF:000942">
    <property type="entry name" value="Snail zinc finger protein"/>
    <property type="match status" value="1"/>
</dbReference>
<keyword evidence="3" id="KW-0677">Repeat</keyword>
<evidence type="ECO:0000313" key="12">
    <source>
        <dbReference type="EMBL" id="CAJ1085052.1"/>
    </source>
</evidence>
<dbReference type="GO" id="GO:0000981">
    <property type="term" value="F:DNA-binding transcription factor activity, RNA polymerase II-specific"/>
    <property type="evidence" value="ECO:0007669"/>
    <property type="project" value="TreeGrafter"/>
</dbReference>
<evidence type="ECO:0000256" key="9">
    <source>
        <dbReference type="PROSITE-ProRule" id="PRU00042"/>
    </source>
</evidence>
<dbReference type="PANTHER" id="PTHR24388">
    <property type="entry name" value="ZINC FINGER PROTEIN"/>
    <property type="match status" value="1"/>
</dbReference>
<evidence type="ECO:0000256" key="1">
    <source>
        <dbReference type="ARBA" id="ARBA00004123"/>
    </source>
</evidence>
<sequence>MFYANKYIHEINSGGNYGCKMRSYTLALLQRLALQAPVVNEAAWWRPDARGVSLGGEVPTHPVTSLLWLLYEEASLRSGPAHTSSVVFLVVTSDLFFASRAHEPQRTPGFTHTLKQDRFLLIPTEKPDLSMPRSFLVKKYFSNKKPYYRESQLESQNALVPESFPRAELPTQLNSSALTCYPTNPFFSSADTLPAPLSPVTPVSLSPSPLHPLDLSSSPSSSSGEEEDDGGRTSDPPSPDVIQHLYHCMHCSNSYTSLSALSHHQMSQHPHSLCVPMQQTPSLLADASTRPAFHCKHCPKEYTSLGALKMHIRSHTLPCVCPTCGKAFSRPWLLRGHIRTHTGERPFACQHCNRAFADRSNLRAHLQTHSEVKKYQCGSCSRTFSRMSLLHKHSASGCCPAS</sequence>
<feature type="domain" description="C2H2-type" evidence="11">
    <location>
        <begin position="246"/>
        <end position="276"/>
    </location>
</feature>
<dbReference type="FunFam" id="3.30.160.60:FF:000207">
    <property type="entry name" value="zinc finger protein SNAI2"/>
    <property type="match status" value="1"/>
</dbReference>
<evidence type="ECO:0000256" key="4">
    <source>
        <dbReference type="ARBA" id="ARBA00022771"/>
    </source>
</evidence>
<dbReference type="FunFam" id="3.30.160.60:FF:000693">
    <property type="entry name" value="Snail family zinc finger 1a"/>
    <property type="match status" value="1"/>
</dbReference>
<keyword evidence="4 9" id="KW-0863">Zinc-finger</keyword>
<keyword evidence="7" id="KW-0539">Nucleus</keyword>
<dbReference type="GO" id="GO:0000978">
    <property type="term" value="F:RNA polymerase II cis-regulatory region sequence-specific DNA binding"/>
    <property type="evidence" value="ECO:0007669"/>
    <property type="project" value="TreeGrafter"/>
</dbReference>
<dbReference type="AlphaFoldDB" id="A0AAV1HL60"/>
<evidence type="ECO:0000256" key="3">
    <source>
        <dbReference type="ARBA" id="ARBA00022737"/>
    </source>
</evidence>
<dbReference type="EMBL" id="OY660885">
    <property type="protein sequence ID" value="CAJ1085052.1"/>
    <property type="molecule type" value="Genomic_DNA"/>
</dbReference>